<dbReference type="Proteomes" id="UP000192578">
    <property type="component" value="Unassembled WGS sequence"/>
</dbReference>
<proteinExistence type="predicted"/>
<evidence type="ECO:0000313" key="2">
    <source>
        <dbReference type="Proteomes" id="UP000192578"/>
    </source>
</evidence>
<name>A0A9X6NQL3_HYPEX</name>
<evidence type="ECO:0000313" key="1">
    <source>
        <dbReference type="EMBL" id="OWA54986.1"/>
    </source>
</evidence>
<protein>
    <submittedName>
        <fullName evidence="1">Uncharacterized protein</fullName>
    </submittedName>
</protein>
<keyword evidence="2" id="KW-1185">Reference proteome</keyword>
<comment type="caution">
    <text evidence="1">The sequence shown here is derived from an EMBL/GenBank/DDBJ whole genome shotgun (WGS) entry which is preliminary data.</text>
</comment>
<reference evidence="2" key="1">
    <citation type="submission" date="2017-01" db="EMBL/GenBank/DDBJ databases">
        <title>Comparative genomics of anhydrobiosis in the tardigrade Hypsibius dujardini.</title>
        <authorList>
            <person name="Yoshida Y."/>
            <person name="Koutsovoulos G."/>
            <person name="Laetsch D."/>
            <person name="Stevens L."/>
            <person name="Kumar S."/>
            <person name="Horikawa D."/>
            <person name="Ishino K."/>
            <person name="Komine S."/>
            <person name="Tomita M."/>
            <person name="Blaxter M."/>
            <person name="Arakawa K."/>
        </authorList>
    </citation>
    <scope>NUCLEOTIDE SEQUENCE [LARGE SCALE GENOMIC DNA]</scope>
    <source>
        <strain evidence="2">Z151</strain>
    </source>
</reference>
<sequence>MFHGDPPEDGTLILVPDVEPDAFWILLRWAARDSEEQLKHDFLRLGAGKQSVLSELLHKPCRGERFAVTFGKMVFSPVAAKRSCTVGCTTGGDCPYGTGRG</sequence>
<accession>A0A9X6NQL3</accession>
<organism evidence="1 2">
    <name type="scientific">Hypsibius exemplaris</name>
    <name type="common">Freshwater tardigrade</name>
    <dbReference type="NCBI Taxonomy" id="2072580"/>
    <lineage>
        <taxon>Eukaryota</taxon>
        <taxon>Metazoa</taxon>
        <taxon>Ecdysozoa</taxon>
        <taxon>Tardigrada</taxon>
        <taxon>Eutardigrada</taxon>
        <taxon>Parachela</taxon>
        <taxon>Hypsibioidea</taxon>
        <taxon>Hypsibiidae</taxon>
        <taxon>Hypsibius</taxon>
    </lineage>
</organism>
<gene>
    <name evidence="1" type="ORF">BV898_19373</name>
</gene>
<dbReference type="AlphaFoldDB" id="A0A9X6NQL3"/>
<dbReference type="EMBL" id="MTYJ01000499">
    <property type="protein sequence ID" value="OWA54986.1"/>
    <property type="molecule type" value="Genomic_DNA"/>
</dbReference>